<dbReference type="Pfam" id="PF14231">
    <property type="entry name" value="GXWXG"/>
    <property type="match status" value="1"/>
</dbReference>
<dbReference type="Proteomes" id="UP001154272">
    <property type="component" value="Unassembled WGS sequence"/>
</dbReference>
<gene>
    <name evidence="3" type="ORF">R83534S58_LOCUS469</name>
</gene>
<feature type="domain" description="GXWXG" evidence="1">
    <location>
        <begin position="25"/>
        <end position="82"/>
    </location>
</feature>
<accession>A0ABM9HKK7</accession>
<evidence type="ECO:0000313" key="3">
    <source>
        <dbReference type="EMBL" id="CAI3929918.1"/>
    </source>
</evidence>
<reference evidence="3" key="1">
    <citation type="submission" date="2022-10" db="EMBL/GenBank/DDBJ databases">
        <authorList>
            <person name="Botero Cardona J."/>
        </authorList>
    </citation>
    <scope>NUCLEOTIDE SEQUENCE</scope>
    <source>
        <strain evidence="3">R-83534</strain>
    </source>
</reference>
<keyword evidence="4" id="KW-1185">Reference proteome</keyword>
<dbReference type="EMBL" id="CAMXCH010000001">
    <property type="protein sequence ID" value="CAI3929918.1"/>
    <property type="molecule type" value="Genomic_DNA"/>
</dbReference>
<evidence type="ECO:0000259" key="1">
    <source>
        <dbReference type="Pfam" id="PF14231"/>
    </source>
</evidence>
<comment type="caution">
    <text evidence="3">The sequence shown here is derived from an EMBL/GenBank/DDBJ whole genome shotgun (WGS) entry which is preliminary data.</text>
</comment>
<feature type="domain" description="DUF4334" evidence="2">
    <location>
        <begin position="92"/>
        <end position="156"/>
    </location>
</feature>
<organism evidence="3 4">
    <name type="scientific">Commensalibacter papalotli</name>
    <name type="common">ex Botero et al. 2024</name>
    <dbReference type="NCBI Taxonomy" id="2972766"/>
    <lineage>
        <taxon>Bacteria</taxon>
        <taxon>Pseudomonadati</taxon>
        <taxon>Pseudomonadota</taxon>
        <taxon>Alphaproteobacteria</taxon>
        <taxon>Acetobacterales</taxon>
        <taxon>Acetobacteraceae</taxon>
    </lineage>
</organism>
<dbReference type="InterPro" id="IPR025568">
    <property type="entry name" value="DUF4334"/>
</dbReference>
<dbReference type="Pfam" id="PF14232">
    <property type="entry name" value="DUF4334"/>
    <property type="match status" value="1"/>
</dbReference>
<evidence type="ECO:0008006" key="5">
    <source>
        <dbReference type="Google" id="ProtNLM"/>
    </source>
</evidence>
<dbReference type="RefSeq" id="WP_282023298.1">
    <property type="nucleotide sequence ID" value="NZ_CAMXCH010000001.1"/>
</dbReference>
<proteinExistence type="predicted"/>
<name>A0ABM9HKK7_9PROT</name>
<evidence type="ECO:0000313" key="4">
    <source>
        <dbReference type="Proteomes" id="UP001154272"/>
    </source>
</evidence>
<evidence type="ECO:0000259" key="2">
    <source>
        <dbReference type="Pfam" id="PF14232"/>
    </source>
</evidence>
<dbReference type="Gene3D" id="2.40.128.580">
    <property type="entry name" value="GXWXG domain"/>
    <property type="match status" value="1"/>
</dbReference>
<sequence length="166" mass="19496">MTKTQEFTELLSQDHSRNDEQLFNFFDSLLPLTIDDMISKWKGEDINTGHWVSKELVNMNWYGKWYKNQLEAIPLVCFNQQGKLFSEQKFKGEASLWMVEYRGVTTATMVYDGVPIFDHFRKISDNHVLGVMNGKNTSGLPEIIQNGRYYFFHMKRVSNYPTDFIS</sequence>
<dbReference type="InterPro" id="IPR025951">
    <property type="entry name" value="GXWXG_dom"/>
</dbReference>
<protein>
    <recommendedName>
        <fullName evidence="5">DUF4334 domain-containing protein</fullName>
    </recommendedName>
</protein>